<proteinExistence type="predicted"/>
<keyword evidence="2" id="KW-1185">Reference proteome</keyword>
<reference evidence="1" key="2">
    <citation type="submission" date="2020-11" db="EMBL/GenBank/DDBJ databases">
        <authorList>
            <person name="McCartney M.A."/>
            <person name="Auch B."/>
            <person name="Kono T."/>
            <person name="Mallez S."/>
            <person name="Becker A."/>
            <person name="Gohl D.M."/>
            <person name="Silverstein K.A.T."/>
            <person name="Koren S."/>
            <person name="Bechman K.B."/>
            <person name="Herman A."/>
            <person name="Abrahante J.E."/>
            <person name="Garbe J."/>
        </authorList>
    </citation>
    <scope>NUCLEOTIDE SEQUENCE</scope>
    <source>
        <strain evidence="1">Duluth1</strain>
        <tissue evidence="1">Whole animal</tissue>
    </source>
</reference>
<dbReference type="EMBL" id="JAIWYP010000012">
    <property type="protein sequence ID" value="KAH3726399.1"/>
    <property type="molecule type" value="Genomic_DNA"/>
</dbReference>
<protein>
    <submittedName>
        <fullName evidence="1">Uncharacterized protein</fullName>
    </submittedName>
</protein>
<evidence type="ECO:0000313" key="1">
    <source>
        <dbReference type="EMBL" id="KAH3726399.1"/>
    </source>
</evidence>
<organism evidence="1 2">
    <name type="scientific">Dreissena polymorpha</name>
    <name type="common">Zebra mussel</name>
    <name type="synonym">Mytilus polymorpha</name>
    <dbReference type="NCBI Taxonomy" id="45954"/>
    <lineage>
        <taxon>Eukaryota</taxon>
        <taxon>Metazoa</taxon>
        <taxon>Spiralia</taxon>
        <taxon>Lophotrochozoa</taxon>
        <taxon>Mollusca</taxon>
        <taxon>Bivalvia</taxon>
        <taxon>Autobranchia</taxon>
        <taxon>Heteroconchia</taxon>
        <taxon>Euheterodonta</taxon>
        <taxon>Imparidentia</taxon>
        <taxon>Neoheterodontei</taxon>
        <taxon>Myida</taxon>
        <taxon>Dreissenoidea</taxon>
        <taxon>Dreissenidae</taxon>
        <taxon>Dreissena</taxon>
    </lineage>
</organism>
<accession>A0A9D4HP58</accession>
<gene>
    <name evidence="1" type="ORF">DPMN_052262</name>
</gene>
<sequence>MEYSIKDVIYKGKDLMLLKTNESMVGAANTISRMRAKMSQKQLSKYDSEGLKIMPFIAIQRRREAIDNAYIASLGASKNMRENLCIGSNYKLDKSNTLRINVKQRGTLPEFLQDDRLTNIYLRVNFVHEEEESFKEVCVVKRGKQLEDVFVDIEKVTTRKLKHAKIFFSLSFVTRRFFKKQTTFIQRWTATMDSFKVMNGHCDWCEIKRLH</sequence>
<dbReference type="AlphaFoldDB" id="A0A9D4HP58"/>
<reference evidence="1" key="1">
    <citation type="journal article" date="2019" name="bioRxiv">
        <title>The Genome of the Zebra Mussel, Dreissena polymorpha: A Resource for Invasive Species Research.</title>
        <authorList>
            <person name="McCartney M.A."/>
            <person name="Auch B."/>
            <person name="Kono T."/>
            <person name="Mallez S."/>
            <person name="Zhang Y."/>
            <person name="Obille A."/>
            <person name="Becker A."/>
            <person name="Abrahante J.E."/>
            <person name="Garbe J."/>
            <person name="Badalamenti J.P."/>
            <person name="Herman A."/>
            <person name="Mangelson H."/>
            <person name="Liachko I."/>
            <person name="Sullivan S."/>
            <person name="Sone E.D."/>
            <person name="Koren S."/>
            <person name="Silverstein K.A.T."/>
            <person name="Beckman K.B."/>
            <person name="Gohl D.M."/>
        </authorList>
    </citation>
    <scope>NUCLEOTIDE SEQUENCE</scope>
    <source>
        <strain evidence="1">Duluth1</strain>
        <tissue evidence="1">Whole animal</tissue>
    </source>
</reference>
<evidence type="ECO:0000313" key="2">
    <source>
        <dbReference type="Proteomes" id="UP000828390"/>
    </source>
</evidence>
<dbReference type="Proteomes" id="UP000828390">
    <property type="component" value="Unassembled WGS sequence"/>
</dbReference>
<name>A0A9D4HP58_DREPO</name>
<comment type="caution">
    <text evidence="1">The sequence shown here is derived from an EMBL/GenBank/DDBJ whole genome shotgun (WGS) entry which is preliminary data.</text>
</comment>